<dbReference type="CDD" id="cd00167">
    <property type="entry name" value="SANT"/>
    <property type="match status" value="1"/>
</dbReference>
<feature type="region of interest" description="Disordered" evidence="8">
    <location>
        <begin position="180"/>
        <end position="202"/>
    </location>
</feature>
<keyword evidence="2" id="KW-0863">Zinc-finger</keyword>
<protein>
    <recommendedName>
        <fullName evidence="14">SWIRM domain-containing protein</fullName>
    </recommendedName>
</protein>
<reference evidence="13" key="2">
    <citation type="submission" date="2012-08" db="EMBL/GenBank/DDBJ databases">
        <title>Genome sequence of Kazachstania naganishii.</title>
        <authorList>
            <person name="Gordon J.L."/>
            <person name="Armisen D."/>
            <person name="Proux-Wera E."/>
            <person name="OhEigeartaigh S.S."/>
            <person name="Byrne K.P."/>
            <person name="Wolfe K.H."/>
        </authorList>
    </citation>
    <scope>NUCLEOTIDE SEQUENCE [LARGE SCALE GENOMIC DNA]</scope>
    <source>
        <strain evidence="13">ATCC MYA-139 / BCRC 22969 / CBS 8797 / CCRC 22969 / KCTC 17520 / NBRC 10181 / NCYC 3082</strain>
    </source>
</reference>
<dbReference type="HOGENOM" id="CLU_004447_3_2_1"/>
<dbReference type="PANTHER" id="PTHR12802">
    <property type="entry name" value="SWI/SNF COMPLEX-RELATED"/>
    <property type="match status" value="1"/>
</dbReference>
<dbReference type="GO" id="GO:0006368">
    <property type="term" value="P:transcription elongation by RNA polymerase II"/>
    <property type="evidence" value="ECO:0007669"/>
    <property type="project" value="EnsemblFungi"/>
</dbReference>
<keyword evidence="4" id="KW-0805">Transcription regulation</keyword>
<dbReference type="SMART" id="SM00291">
    <property type="entry name" value="ZnF_ZZ"/>
    <property type="match status" value="1"/>
</dbReference>
<dbReference type="Pfam" id="PF00249">
    <property type="entry name" value="Myb_DNA-binding"/>
    <property type="match status" value="1"/>
</dbReference>
<evidence type="ECO:0000259" key="10">
    <source>
        <dbReference type="PROSITE" id="PS50934"/>
    </source>
</evidence>
<dbReference type="GeneID" id="34528518"/>
<evidence type="ECO:0000256" key="8">
    <source>
        <dbReference type="SAM" id="MobiDB-lite"/>
    </source>
</evidence>
<evidence type="ECO:0000256" key="1">
    <source>
        <dbReference type="ARBA" id="ARBA00022723"/>
    </source>
</evidence>
<evidence type="ECO:0000256" key="2">
    <source>
        <dbReference type="ARBA" id="ARBA00022771"/>
    </source>
</evidence>
<dbReference type="RefSeq" id="XP_022466989.1">
    <property type="nucleotide sequence ID" value="XM_022610721.1"/>
</dbReference>
<proteinExistence type="predicted"/>
<dbReference type="Gene3D" id="3.30.60.90">
    <property type="match status" value="1"/>
</dbReference>
<dbReference type="OMA" id="PSFSKWF"/>
<dbReference type="InterPro" id="IPR001005">
    <property type="entry name" value="SANT/Myb"/>
</dbReference>
<evidence type="ECO:0000259" key="9">
    <source>
        <dbReference type="PROSITE" id="PS50090"/>
    </source>
</evidence>
<dbReference type="AlphaFoldDB" id="J7RCY7"/>
<dbReference type="Gene3D" id="1.10.10.10">
    <property type="entry name" value="Winged helix-like DNA-binding domain superfamily/Winged helix DNA-binding domain"/>
    <property type="match status" value="1"/>
</dbReference>
<organism evidence="12 13">
    <name type="scientific">Huiozyma naganishii (strain ATCC MYA-139 / BCRC 22969 / CBS 8797 / KCTC 17520 / NBRC 10181 / NCYC 3082 / Yp74L-3)</name>
    <name type="common">Yeast</name>
    <name type="synonym">Kazachstania naganishii</name>
    <dbReference type="NCBI Taxonomy" id="1071383"/>
    <lineage>
        <taxon>Eukaryota</taxon>
        <taxon>Fungi</taxon>
        <taxon>Dikarya</taxon>
        <taxon>Ascomycota</taxon>
        <taxon>Saccharomycotina</taxon>
        <taxon>Saccharomycetes</taxon>
        <taxon>Saccharomycetales</taxon>
        <taxon>Saccharomycetaceae</taxon>
        <taxon>Huiozyma</taxon>
    </lineage>
</organism>
<dbReference type="GO" id="GO:0003677">
    <property type="term" value="F:DNA binding"/>
    <property type="evidence" value="ECO:0007669"/>
    <property type="project" value="UniProtKB-KW"/>
</dbReference>
<dbReference type="EMBL" id="HE978325">
    <property type="protein sequence ID" value="CCK72745.1"/>
    <property type="molecule type" value="Genomic_DNA"/>
</dbReference>
<feature type="domain" description="Myb-like" evidence="9">
    <location>
        <begin position="296"/>
        <end position="347"/>
    </location>
</feature>
<dbReference type="InterPro" id="IPR009057">
    <property type="entry name" value="Homeodomain-like_sf"/>
</dbReference>
<dbReference type="InterPro" id="IPR036388">
    <property type="entry name" value="WH-like_DNA-bd_sf"/>
</dbReference>
<reference evidence="12 13" key="1">
    <citation type="journal article" date="2011" name="Proc. Natl. Acad. Sci. U.S.A.">
        <title>Evolutionary erosion of yeast sex chromosomes by mating-type switching accidents.</title>
        <authorList>
            <person name="Gordon J.L."/>
            <person name="Armisen D."/>
            <person name="Proux-Wera E."/>
            <person name="Oheigeartaigh S.S."/>
            <person name="Byrne K.P."/>
            <person name="Wolfe K.H."/>
        </authorList>
    </citation>
    <scope>NUCLEOTIDE SEQUENCE [LARGE SCALE GENOMIC DNA]</scope>
    <source>
        <strain evidence="13">ATCC MYA-139 / BCRC 22969 / CBS 8797 / CCRC 22969 / KCTC 17520 / NBRC 10181 / NCYC 3082</strain>
    </source>
</reference>
<dbReference type="CDD" id="cd02336">
    <property type="entry name" value="ZZ_RSC8"/>
    <property type="match status" value="1"/>
</dbReference>
<dbReference type="FunFam" id="1.10.10.10:FF:000020">
    <property type="entry name" value="SWI/SNF complex subunit SMARCC2 isoform c"/>
    <property type="match status" value="1"/>
</dbReference>
<dbReference type="FunFam" id="1.10.10.60:FF:000014">
    <property type="entry name" value="SWI/SNF complex subunit SMARCC2 isoform C"/>
    <property type="match status" value="1"/>
</dbReference>
<keyword evidence="7" id="KW-0539">Nucleus</keyword>
<name>J7RCY7_HUIN7</name>
<dbReference type="Gene3D" id="1.10.10.60">
    <property type="entry name" value="Homeodomain-like"/>
    <property type="match status" value="1"/>
</dbReference>
<sequence length="541" mass="61681">MDLETAVASDTPPLLPHLQQQVDLQEPLVMDDAAGTNYEEEAQKLEEKALRFLAKQTHPVVVPSFAAWFDPSKVHEIEKRSLPDFFDDSSRFKTEKAYRDTRNFMLNTYRLSPYEYLTITAVRRNIAMDVASIVKIHSFLETWGLINYQIDPRTKPALIGPSFTGHFQLVLDTPQGLKPFLPRNQEESNPGQDVVDGKEEEDGRVKVEVKSEPHPINLSLRKNVYDSSQDFNVLHSQSRNSRQIQKLYICHTCGNDTVLIRYHNLRAKDANLCSRCFQEGHFGGNFQASDFIRLENNNIKSTQWSDQEVLLLLEGIEMYEDQWDLIQDHVGGQKSVEDCVEKFLTLPIEDNYINEVVKSKLGGKDTDFKRGATLTTHDTVNAVDLAIKSLLDGLHKEVLEESIPESAKHKSTKYLQEAQAIVQELVSTTIEKLTSKFDKLDVLESTLEAEKNKYVKESERILNDRIMLSKQINELNTQLASMNVSKKLVLVSDQVEAGIELVEKDEEDDSEEQAAKLQKLSQQEVEALSVKEPQVYKPWSL</sequence>
<dbReference type="GO" id="GO:0006303">
    <property type="term" value="P:double-strand break repair via nonhomologous end joining"/>
    <property type="evidence" value="ECO:0007669"/>
    <property type="project" value="EnsemblFungi"/>
</dbReference>
<dbReference type="InterPro" id="IPR017884">
    <property type="entry name" value="SANT_dom"/>
</dbReference>
<accession>J7RCY7</accession>
<dbReference type="KEGG" id="kng:KNAG_0L01250"/>
<dbReference type="InterPro" id="IPR007526">
    <property type="entry name" value="SWIRM"/>
</dbReference>
<evidence type="ECO:0008006" key="14">
    <source>
        <dbReference type="Google" id="ProtNLM"/>
    </source>
</evidence>
<dbReference type="PROSITE" id="PS50934">
    <property type="entry name" value="SWIRM"/>
    <property type="match status" value="1"/>
</dbReference>
<dbReference type="GO" id="GO:0016586">
    <property type="term" value="C:RSC-type complex"/>
    <property type="evidence" value="ECO:0007669"/>
    <property type="project" value="EnsemblFungi"/>
</dbReference>
<dbReference type="Proteomes" id="UP000006310">
    <property type="component" value="Chromosome 12"/>
</dbReference>
<dbReference type="SUPFAM" id="SSF46689">
    <property type="entry name" value="Homeodomain-like"/>
    <property type="match status" value="2"/>
</dbReference>
<dbReference type="InterPro" id="IPR032451">
    <property type="entry name" value="SMARCC_C"/>
</dbReference>
<dbReference type="Pfam" id="PF04433">
    <property type="entry name" value="SWIRM"/>
    <property type="match status" value="1"/>
</dbReference>
<dbReference type="PROSITE" id="PS50090">
    <property type="entry name" value="MYB_LIKE"/>
    <property type="match status" value="1"/>
</dbReference>
<feature type="domain" description="SANT" evidence="11">
    <location>
        <begin position="299"/>
        <end position="351"/>
    </location>
</feature>
<evidence type="ECO:0000259" key="11">
    <source>
        <dbReference type="PROSITE" id="PS51293"/>
    </source>
</evidence>
<dbReference type="OrthoDB" id="118550at2759"/>
<dbReference type="PROSITE" id="PS51293">
    <property type="entry name" value="SANT"/>
    <property type="match status" value="1"/>
</dbReference>
<dbReference type="PANTHER" id="PTHR12802:SF150">
    <property type="entry name" value="CHROMATIN STRUCTURE-REMODELING COMPLEX PROTEIN RSC8"/>
    <property type="match status" value="1"/>
</dbReference>
<dbReference type="InterPro" id="IPR043145">
    <property type="entry name" value="Znf_ZZ_sf"/>
</dbReference>
<dbReference type="GO" id="GO:0042393">
    <property type="term" value="F:histone binding"/>
    <property type="evidence" value="ECO:0007669"/>
    <property type="project" value="TreeGrafter"/>
</dbReference>
<evidence type="ECO:0000313" key="13">
    <source>
        <dbReference type="Proteomes" id="UP000006310"/>
    </source>
</evidence>
<evidence type="ECO:0000256" key="6">
    <source>
        <dbReference type="ARBA" id="ARBA00023163"/>
    </source>
</evidence>
<dbReference type="Pfam" id="PF00569">
    <property type="entry name" value="ZZ"/>
    <property type="match status" value="1"/>
</dbReference>
<gene>
    <name evidence="12" type="primary">KNAG0L01250</name>
    <name evidence="12" type="ordered locus">KNAG_0L01250</name>
</gene>
<keyword evidence="13" id="KW-1185">Reference proteome</keyword>
<dbReference type="STRING" id="1071383.J7RCY7"/>
<keyword evidence="5" id="KW-0238">DNA-binding</keyword>
<evidence type="ECO:0000256" key="5">
    <source>
        <dbReference type="ARBA" id="ARBA00023125"/>
    </source>
</evidence>
<dbReference type="GO" id="GO:0008270">
    <property type="term" value="F:zinc ion binding"/>
    <property type="evidence" value="ECO:0007669"/>
    <property type="project" value="UniProtKB-KW"/>
</dbReference>
<dbReference type="eggNOG" id="KOG1279">
    <property type="taxonomic scope" value="Eukaryota"/>
</dbReference>
<dbReference type="GO" id="GO:0016514">
    <property type="term" value="C:SWI/SNF complex"/>
    <property type="evidence" value="ECO:0007669"/>
    <property type="project" value="TreeGrafter"/>
</dbReference>
<evidence type="ECO:0000313" key="12">
    <source>
        <dbReference type="EMBL" id="CCK72745.1"/>
    </source>
</evidence>
<dbReference type="Pfam" id="PF16495">
    <property type="entry name" value="SWIRM-assoc_1"/>
    <property type="match status" value="1"/>
</dbReference>
<evidence type="ECO:0000256" key="7">
    <source>
        <dbReference type="ARBA" id="ARBA00023242"/>
    </source>
</evidence>
<dbReference type="InterPro" id="IPR041984">
    <property type="entry name" value="Rsc8/Ssr1/Ssr2_ZZ"/>
</dbReference>
<evidence type="ECO:0000256" key="4">
    <source>
        <dbReference type="ARBA" id="ARBA00023015"/>
    </source>
</evidence>
<evidence type="ECO:0000256" key="3">
    <source>
        <dbReference type="ARBA" id="ARBA00022833"/>
    </source>
</evidence>
<dbReference type="GO" id="GO:0006337">
    <property type="term" value="P:nucleosome disassembly"/>
    <property type="evidence" value="ECO:0007669"/>
    <property type="project" value="EnsemblFungi"/>
</dbReference>
<dbReference type="GO" id="GO:0045893">
    <property type="term" value="P:positive regulation of DNA-templated transcription"/>
    <property type="evidence" value="ECO:0007669"/>
    <property type="project" value="TreeGrafter"/>
</dbReference>
<dbReference type="InterPro" id="IPR000433">
    <property type="entry name" value="Znf_ZZ"/>
</dbReference>
<keyword evidence="6" id="KW-0804">Transcription</keyword>
<keyword evidence="3" id="KW-0862">Zinc</keyword>
<dbReference type="SMART" id="SM00717">
    <property type="entry name" value="SANT"/>
    <property type="match status" value="1"/>
</dbReference>
<feature type="domain" description="SWIRM" evidence="10">
    <location>
        <begin position="60"/>
        <end position="157"/>
    </location>
</feature>
<keyword evidence="1" id="KW-0479">Metal-binding</keyword>